<dbReference type="Pfam" id="PF13540">
    <property type="entry name" value="RCC1_2"/>
    <property type="match status" value="1"/>
</dbReference>
<gene>
    <name evidence="2" type="ORF">AKJ09_02624</name>
</gene>
<dbReference type="KEGG" id="llu:AKJ09_02624"/>
<sequence length="193" mass="20267">MVSWGANPPLGRSSSLFPDPYPRAVDLANIAWVDLAYQDACAISSGTGYCWGTAPAASYQELSAKRLGRALPAPVVTPEPIRQIVTTDSIATTVNSDVIYRPSRWCACGVSGAVYCAGNNASGQAGDGTKNYAFQPVKVNLPSRAVEVKVNPTATCALLESGQVFCWGSNFNGQLGSGKPKVPSLVPQEVVFP</sequence>
<evidence type="ECO:0000256" key="1">
    <source>
        <dbReference type="ARBA" id="ARBA00022737"/>
    </source>
</evidence>
<dbReference type="EMBL" id="CP012333">
    <property type="protein sequence ID" value="AKU95960.1"/>
    <property type="molecule type" value="Genomic_DNA"/>
</dbReference>
<accession>A0A0K1PQZ3</accession>
<dbReference type="RefSeq" id="WP_146647322.1">
    <property type="nucleotide sequence ID" value="NZ_CP012333.1"/>
</dbReference>
<dbReference type="PANTHER" id="PTHR22870:SF408">
    <property type="entry name" value="OS09G0560450 PROTEIN"/>
    <property type="match status" value="1"/>
</dbReference>
<dbReference type="Proteomes" id="UP000064967">
    <property type="component" value="Chromosome"/>
</dbReference>
<proteinExistence type="predicted"/>
<dbReference type="STRING" id="1391654.AKJ09_02624"/>
<dbReference type="AlphaFoldDB" id="A0A0K1PQZ3"/>
<keyword evidence="3" id="KW-1185">Reference proteome</keyword>
<protein>
    <recommendedName>
        <fullName evidence="4">BNR repeat domain protein</fullName>
    </recommendedName>
</protein>
<dbReference type="InterPro" id="IPR000408">
    <property type="entry name" value="Reg_chr_condens"/>
</dbReference>
<dbReference type="PANTHER" id="PTHR22870">
    <property type="entry name" value="REGULATOR OF CHROMOSOME CONDENSATION"/>
    <property type="match status" value="1"/>
</dbReference>
<reference evidence="2 3" key="1">
    <citation type="submission" date="2015-08" db="EMBL/GenBank/DDBJ databases">
        <authorList>
            <person name="Babu N.S."/>
            <person name="Beckwith C.J."/>
            <person name="Beseler K.G."/>
            <person name="Brison A."/>
            <person name="Carone J.V."/>
            <person name="Caskin T.P."/>
            <person name="Diamond M."/>
            <person name="Durham M.E."/>
            <person name="Foxe J.M."/>
            <person name="Go M."/>
            <person name="Henderson B.A."/>
            <person name="Jones I.B."/>
            <person name="McGettigan J.A."/>
            <person name="Micheletti S.J."/>
            <person name="Nasrallah M.E."/>
            <person name="Ortiz D."/>
            <person name="Piller C.R."/>
            <person name="Privatt S.R."/>
            <person name="Schneider S.L."/>
            <person name="Sharp S."/>
            <person name="Smith T.C."/>
            <person name="Stanton J.D."/>
            <person name="Ullery H.E."/>
            <person name="Wilson R.J."/>
            <person name="Serrano M.G."/>
            <person name="Buck G."/>
            <person name="Lee V."/>
            <person name="Wang Y."/>
            <person name="Carvalho R."/>
            <person name="Voegtly L."/>
            <person name="Shi R."/>
            <person name="Duckworth R."/>
            <person name="Johnson A."/>
            <person name="Loviza R."/>
            <person name="Walstead R."/>
            <person name="Shah Z."/>
            <person name="Kiflezghi M."/>
            <person name="Wade K."/>
            <person name="Ball S.L."/>
            <person name="Bradley K.W."/>
            <person name="Asai D.J."/>
            <person name="Bowman C.A."/>
            <person name="Russell D.A."/>
            <person name="Pope W.H."/>
            <person name="Jacobs-Sera D."/>
            <person name="Hendrix R.W."/>
            <person name="Hatfull G.F."/>
        </authorList>
    </citation>
    <scope>NUCLEOTIDE SEQUENCE [LARGE SCALE GENOMIC DNA]</scope>
    <source>
        <strain evidence="2 3">DSM 27648</strain>
    </source>
</reference>
<evidence type="ECO:0008006" key="4">
    <source>
        <dbReference type="Google" id="ProtNLM"/>
    </source>
</evidence>
<evidence type="ECO:0000313" key="3">
    <source>
        <dbReference type="Proteomes" id="UP000064967"/>
    </source>
</evidence>
<dbReference type="InterPro" id="IPR051210">
    <property type="entry name" value="Ub_ligase/GEF_domain"/>
</dbReference>
<name>A0A0K1PQZ3_9BACT</name>
<organism evidence="2 3">
    <name type="scientific">Labilithrix luteola</name>
    <dbReference type="NCBI Taxonomy" id="1391654"/>
    <lineage>
        <taxon>Bacteria</taxon>
        <taxon>Pseudomonadati</taxon>
        <taxon>Myxococcota</taxon>
        <taxon>Polyangia</taxon>
        <taxon>Polyangiales</taxon>
        <taxon>Labilitrichaceae</taxon>
        <taxon>Labilithrix</taxon>
    </lineage>
</organism>
<evidence type="ECO:0000313" key="2">
    <source>
        <dbReference type="EMBL" id="AKU95960.1"/>
    </source>
</evidence>
<dbReference type="OrthoDB" id="9758365at2"/>
<dbReference type="PROSITE" id="PS50012">
    <property type="entry name" value="RCC1_3"/>
    <property type="match status" value="1"/>
</dbReference>
<dbReference type="Gene3D" id="2.130.10.30">
    <property type="entry name" value="Regulator of chromosome condensation 1/beta-lactamase-inhibitor protein II"/>
    <property type="match status" value="1"/>
</dbReference>
<dbReference type="SUPFAM" id="SSF50985">
    <property type="entry name" value="RCC1/BLIP-II"/>
    <property type="match status" value="1"/>
</dbReference>
<keyword evidence="1" id="KW-0677">Repeat</keyword>
<dbReference type="InterPro" id="IPR009091">
    <property type="entry name" value="RCC1/BLIP-II"/>
</dbReference>